<gene>
    <name evidence="2" type="ORF">VFPPC_11844</name>
</gene>
<dbReference type="KEGG" id="pchm:VFPPC_11844"/>
<dbReference type="RefSeq" id="XP_018136198.1">
    <property type="nucleotide sequence ID" value="XM_018289903.1"/>
</dbReference>
<dbReference type="OrthoDB" id="3921745at2759"/>
<organism evidence="2 3">
    <name type="scientific">Pochonia chlamydosporia 170</name>
    <dbReference type="NCBI Taxonomy" id="1380566"/>
    <lineage>
        <taxon>Eukaryota</taxon>
        <taxon>Fungi</taxon>
        <taxon>Dikarya</taxon>
        <taxon>Ascomycota</taxon>
        <taxon>Pezizomycotina</taxon>
        <taxon>Sordariomycetes</taxon>
        <taxon>Hypocreomycetidae</taxon>
        <taxon>Hypocreales</taxon>
        <taxon>Clavicipitaceae</taxon>
        <taxon>Pochonia</taxon>
    </lineage>
</organism>
<sequence>MLPKPVVHPQTPLESTSSSPRLKVDTAFPGVSRDCSPFPSISRLDSPRNNSLARLPSLEEFDLGVEALARLCGPARPYTPLSPLSCTRRSSVPTQTLPPFQEYVPQDLHAPYHMKDTCLHGVSTLDGYPSPPPDGENPHINQKYTTEEGDFIIYAWHDKNLKWKCIKEDFAAMFGRTPERTVQGLQAWYYRMNQRIPAWDQDGWLIFDNKDDLEPKHISIKCRERHSQDKPMEQVGLGQRHPERALHYSWVDPELKRKSQNWAAKRAMQYRDRRERRKRKERRLLKL</sequence>
<feature type="region of interest" description="Disordered" evidence="1">
    <location>
        <begin position="266"/>
        <end position="287"/>
    </location>
</feature>
<dbReference type="AlphaFoldDB" id="A0A179EYP5"/>
<protein>
    <submittedName>
        <fullName evidence="2">Uncharacterized protein</fullName>
    </submittedName>
</protein>
<evidence type="ECO:0000256" key="1">
    <source>
        <dbReference type="SAM" id="MobiDB-lite"/>
    </source>
</evidence>
<reference evidence="2 3" key="1">
    <citation type="journal article" date="2016" name="PLoS Pathog.">
        <title>Biosynthesis of antibiotic leucinostatins in bio-control fungus Purpureocillium lilacinum and their inhibition on phytophthora revealed by genome mining.</title>
        <authorList>
            <person name="Wang G."/>
            <person name="Liu Z."/>
            <person name="Lin R."/>
            <person name="Li E."/>
            <person name="Mao Z."/>
            <person name="Ling J."/>
            <person name="Yang Y."/>
            <person name="Yin W.B."/>
            <person name="Xie B."/>
        </authorList>
    </citation>
    <scope>NUCLEOTIDE SEQUENCE [LARGE SCALE GENOMIC DNA]</scope>
    <source>
        <strain evidence="2">170</strain>
    </source>
</reference>
<dbReference type="STRING" id="1380566.A0A179EYP5"/>
<keyword evidence="3" id="KW-1185">Reference proteome</keyword>
<evidence type="ECO:0000313" key="3">
    <source>
        <dbReference type="Proteomes" id="UP000078397"/>
    </source>
</evidence>
<evidence type="ECO:0000313" key="2">
    <source>
        <dbReference type="EMBL" id="OAQ57953.1"/>
    </source>
</evidence>
<comment type="caution">
    <text evidence="2">The sequence shown here is derived from an EMBL/GenBank/DDBJ whole genome shotgun (WGS) entry which is preliminary data.</text>
</comment>
<accession>A0A179EYP5</accession>
<dbReference type="Proteomes" id="UP000078397">
    <property type="component" value="Unassembled WGS sequence"/>
</dbReference>
<dbReference type="GeneID" id="28853897"/>
<dbReference type="EMBL" id="LSBJ02000022">
    <property type="protein sequence ID" value="OAQ57953.1"/>
    <property type="molecule type" value="Genomic_DNA"/>
</dbReference>
<feature type="region of interest" description="Disordered" evidence="1">
    <location>
        <begin position="1"/>
        <end position="24"/>
    </location>
</feature>
<name>A0A179EYP5_METCM</name>
<feature type="compositionally biased region" description="Basic residues" evidence="1">
    <location>
        <begin position="274"/>
        <end position="287"/>
    </location>
</feature>
<proteinExistence type="predicted"/>